<accession>A0A5C5SAR9</accession>
<reference evidence="1 2" key="1">
    <citation type="submission" date="2019-08" db="EMBL/GenBank/DDBJ databases">
        <authorList>
            <person name="Lei W."/>
        </authorList>
    </citation>
    <scope>NUCLEOTIDE SEQUENCE [LARGE SCALE GENOMIC DNA]</scope>
    <source>
        <strain evidence="1 2">CCUG 66496</strain>
    </source>
</reference>
<dbReference type="EMBL" id="VOHL01000008">
    <property type="protein sequence ID" value="TWS96472.1"/>
    <property type="molecule type" value="Genomic_DNA"/>
</dbReference>
<sequence length="76" mass="8784">MARVFQLLVCQEKLPVKDVLNWLGQVGLQADDDRTYLAKLRVYHFLTALFIKLKEVDGLTKDEEDLYLGKLTSFPI</sequence>
<protein>
    <submittedName>
        <fullName evidence="1">Uncharacterized protein</fullName>
    </submittedName>
</protein>
<evidence type="ECO:0000313" key="2">
    <source>
        <dbReference type="Proteomes" id="UP000317430"/>
    </source>
</evidence>
<organism evidence="1 2">
    <name type="scientific">Streptococcus cuniculipharyngis</name>
    <dbReference type="NCBI Taxonomy" id="1562651"/>
    <lineage>
        <taxon>Bacteria</taxon>
        <taxon>Bacillati</taxon>
        <taxon>Bacillota</taxon>
        <taxon>Bacilli</taxon>
        <taxon>Lactobacillales</taxon>
        <taxon>Streptococcaceae</taxon>
        <taxon>Streptococcus</taxon>
    </lineage>
</organism>
<gene>
    <name evidence="1" type="ORF">FRX57_07185</name>
</gene>
<name>A0A5C5SAR9_9STRE</name>
<keyword evidence="2" id="KW-1185">Reference proteome</keyword>
<comment type="caution">
    <text evidence="1">The sequence shown here is derived from an EMBL/GenBank/DDBJ whole genome shotgun (WGS) entry which is preliminary data.</text>
</comment>
<dbReference type="RefSeq" id="WP_146568125.1">
    <property type="nucleotide sequence ID" value="NZ_VOHL01000008.1"/>
</dbReference>
<evidence type="ECO:0000313" key="1">
    <source>
        <dbReference type="EMBL" id="TWS96472.1"/>
    </source>
</evidence>
<dbReference type="Proteomes" id="UP000317430">
    <property type="component" value="Unassembled WGS sequence"/>
</dbReference>
<dbReference type="AlphaFoldDB" id="A0A5C5SAR9"/>
<proteinExistence type="predicted"/>